<evidence type="ECO:0000313" key="2">
    <source>
        <dbReference type="Proteomes" id="UP000249393"/>
    </source>
</evidence>
<evidence type="ECO:0000313" key="1">
    <source>
        <dbReference type="EMBL" id="PZR35178.1"/>
    </source>
</evidence>
<comment type="caution">
    <text evidence="1">The sequence shown here is derived from an EMBL/GenBank/DDBJ whole genome shotgun (WGS) entry which is preliminary data.</text>
</comment>
<gene>
    <name evidence="1" type="ORF">DI526_08010</name>
</gene>
<protein>
    <submittedName>
        <fullName evidence="1">Uncharacterized protein</fullName>
    </submittedName>
</protein>
<dbReference type="EMBL" id="QFQZ01000018">
    <property type="protein sequence ID" value="PZR35178.1"/>
    <property type="molecule type" value="Genomic_DNA"/>
</dbReference>
<organism evidence="1 2">
    <name type="scientific">Caulobacter segnis</name>
    <dbReference type="NCBI Taxonomy" id="88688"/>
    <lineage>
        <taxon>Bacteria</taxon>
        <taxon>Pseudomonadati</taxon>
        <taxon>Pseudomonadota</taxon>
        <taxon>Alphaproteobacteria</taxon>
        <taxon>Caulobacterales</taxon>
        <taxon>Caulobacteraceae</taxon>
        <taxon>Caulobacter</taxon>
    </lineage>
</organism>
<dbReference type="Proteomes" id="UP000249393">
    <property type="component" value="Unassembled WGS sequence"/>
</dbReference>
<sequence>MGKPGGAPTLIMTDICHGWSTTTCADKLFFRGVGVTEDQGQVFFTEESRAVDAVRLVDQSIRTRWPRHEHLNLTFGAPRCEGAALVLPLSGSHMRANADGPASGFTGEIRMRSARDLRVTVRPKR</sequence>
<dbReference type="AlphaFoldDB" id="A0A2W5WMG7"/>
<accession>A0A2W5WMG7</accession>
<name>A0A2W5WMG7_9CAUL</name>
<reference evidence="1 2" key="1">
    <citation type="submission" date="2017-08" db="EMBL/GenBank/DDBJ databases">
        <title>Infants hospitalized years apart are colonized by the same room-sourced microbial strains.</title>
        <authorList>
            <person name="Brooks B."/>
            <person name="Olm M.R."/>
            <person name="Firek B.A."/>
            <person name="Baker R."/>
            <person name="Thomas B.C."/>
            <person name="Morowitz M.J."/>
            <person name="Banfield J.F."/>
        </authorList>
    </citation>
    <scope>NUCLEOTIDE SEQUENCE [LARGE SCALE GENOMIC DNA]</scope>
    <source>
        <strain evidence="1">S2_003_000_R2_4</strain>
    </source>
</reference>
<proteinExistence type="predicted"/>